<name>F2LUE3_HIPMA</name>
<dbReference type="PANTHER" id="PTHR43155:SF2">
    <property type="entry name" value="CYCLIC DI-GMP PHOSPHODIESTERASE PA4108"/>
    <property type="match status" value="1"/>
</dbReference>
<reference evidence="3" key="2">
    <citation type="submission" date="2011-03" db="EMBL/GenBank/DDBJ databases">
        <title>The complete genome of Hippea maritima DSM 10411.</title>
        <authorList>
            <consortium name="US DOE Joint Genome Institute (JGI-PGF)"/>
            <person name="Lucas S."/>
            <person name="Copeland A."/>
            <person name="Lapidus A."/>
            <person name="Bruce D."/>
            <person name="Goodwin L."/>
            <person name="Pitluck S."/>
            <person name="Peters L."/>
            <person name="Kyrpides N."/>
            <person name="Mavromatis K."/>
            <person name="Pagani I."/>
            <person name="Ivanova N."/>
            <person name="Mikhailova N."/>
            <person name="Lu M."/>
            <person name="Detter J.C."/>
            <person name="Tapia R."/>
            <person name="Han C."/>
            <person name="Land M."/>
            <person name="Hauser L."/>
            <person name="Markowitz V."/>
            <person name="Cheng J.-F."/>
            <person name="Hugenholtz P."/>
            <person name="Woyke T."/>
            <person name="Wu D."/>
            <person name="Spring S."/>
            <person name="Schroeder M."/>
            <person name="Brambilla E."/>
            <person name="Klenk H.-P."/>
            <person name="Eisen J.A."/>
        </authorList>
    </citation>
    <scope>NUCLEOTIDE SEQUENCE [LARGE SCALE GENOMIC DNA]</scope>
    <source>
        <strain evidence="3">ATCC 700847 / DSM 10411 / MH2</strain>
    </source>
</reference>
<dbReference type="Pfam" id="PF13487">
    <property type="entry name" value="HD_5"/>
    <property type="match status" value="1"/>
</dbReference>
<proteinExistence type="predicted"/>
<dbReference type="SMART" id="SM00471">
    <property type="entry name" value="HDc"/>
    <property type="match status" value="1"/>
</dbReference>
<dbReference type="InterPro" id="IPR037522">
    <property type="entry name" value="HD_GYP_dom"/>
</dbReference>
<feature type="domain" description="HD-GYP" evidence="1">
    <location>
        <begin position="123"/>
        <end position="314"/>
    </location>
</feature>
<dbReference type="HOGENOM" id="CLU_000445_92_1_7"/>
<evidence type="ECO:0000313" key="3">
    <source>
        <dbReference type="Proteomes" id="UP000008139"/>
    </source>
</evidence>
<dbReference type="AlphaFoldDB" id="F2LUE3"/>
<dbReference type="Proteomes" id="UP000008139">
    <property type="component" value="Chromosome"/>
</dbReference>
<protein>
    <submittedName>
        <fullName evidence="2">Metal dependent phosphohydrolase</fullName>
    </submittedName>
</protein>
<accession>F2LUE3</accession>
<dbReference type="EMBL" id="CP002606">
    <property type="protein sequence ID" value="AEA33469.1"/>
    <property type="molecule type" value="Genomic_DNA"/>
</dbReference>
<keyword evidence="3" id="KW-1185">Reference proteome</keyword>
<sequence>MKFTPIRLKLIKPSQKRDFDIYILEETKPVLLLSKDKPFDKDNPALKYNSNFIAYIPISQLKEYKKYICKNIDDILKDPLMSKKNKMYAIYISLIDNLENLVNNRDLNIARDISKNISLFIANAINDEKAMAIFLSFIKSDVHNLAVHMFNVGIYASMLTKKMFTDLSTQKLEEISKGYFLHDIGMLKIDPEILLKKGKYSKEEYEEIKKHTIYGVEIIRNDLKIRSPIIERIILEHHERKDGSGYPYGKTDINIFAKICSICDIFDAITSKREYKDENPKTTFEALKDNIDFFVSEFGKDIYENFVKCFSVVI</sequence>
<dbReference type="eggNOG" id="COG2206">
    <property type="taxonomic scope" value="Bacteria"/>
</dbReference>
<dbReference type="SUPFAM" id="SSF109604">
    <property type="entry name" value="HD-domain/PDEase-like"/>
    <property type="match status" value="1"/>
</dbReference>
<keyword evidence="2" id="KW-0378">Hydrolase</keyword>
<dbReference type="KEGG" id="hmr:Hipma_0498"/>
<dbReference type="OrthoDB" id="9776628at2"/>
<evidence type="ECO:0000259" key="1">
    <source>
        <dbReference type="PROSITE" id="PS51832"/>
    </source>
</evidence>
<dbReference type="PANTHER" id="PTHR43155">
    <property type="entry name" value="CYCLIC DI-GMP PHOSPHODIESTERASE PA4108-RELATED"/>
    <property type="match status" value="1"/>
</dbReference>
<dbReference type="InterPro" id="IPR003607">
    <property type="entry name" value="HD/PDEase_dom"/>
</dbReference>
<dbReference type="PROSITE" id="PS51832">
    <property type="entry name" value="HD_GYP"/>
    <property type="match status" value="1"/>
</dbReference>
<gene>
    <name evidence="2" type="ordered locus">Hipma_0498</name>
</gene>
<organism evidence="2 3">
    <name type="scientific">Hippea maritima (strain ATCC 700847 / DSM 10411 / MH2)</name>
    <dbReference type="NCBI Taxonomy" id="760142"/>
    <lineage>
        <taxon>Bacteria</taxon>
        <taxon>Pseudomonadati</taxon>
        <taxon>Campylobacterota</taxon>
        <taxon>Desulfurellia</taxon>
        <taxon>Desulfurellales</taxon>
        <taxon>Hippeaceae</taxon>
        <taxon>Hippea</taxon>
    </lineage>
</organism>
<dbReference type="STRING" id="760142.Hipma_0498"/>
<reference evidence="2 3" key="1">
    <citation type="journal article" date="2011" name="Stand. Genomic Sci.">
        <title>Complete genome sequence of the thermophilic sulfur-reducer Hippea maritima type strain (MH(2)).</title>
        <authorList>
            <person name="Huntemann M."/>
            <person name="Lu M."/>
            <person name="Nolan M."/>
            <person name="Lapidus A."/>
            <person name="Lucas S."/>
            <person name="Hammon N."/>
            <person name="Deshpande S."/>
            <person name="Cheng J.F."/>
            <person name="Tapia R."/>
            <person name="Han C."/>
            <person name="Goodwin L."/>
            <person name="Pitluck S."/>
            <person name="Liolios K."/>
            <person name="Pagani I."/>
            <person name="Ivanova N."/>
            <person name="Ovchinikova G."/>
            <person name="Pati A."/>
            <person name="Chen A."/>
            <person name="Palaniappan K."/>
            <person name="Land M."/>
            <person name="Hauser L."/>
            <person name="Jeffries C.D."/>
            <person name="Detter J.C."/>
            <person name="Brambilla E.M."/>
            <person name="Rohde M."/>
            <person name="Spring S."/>
            <person name="Goker M."/>
            <person name="Woyke T."/>
            <person name="Bristow J."/>
            <person name="Eisen J.A."/>
            <person name="Markowitz V."/>
            <person name="Hugenholtz P."/>
            <person name="Kyrpides N.C."/>
            <person name="Klenk H.P."/>
            <person name="Mavromatis K."/>
        </authorList>
    </citation>
    <scope>NUCLEOTIDE SEQUENCE [LARGE SCALE GENOMIC DNA]</scope>
    <source>
        <strain evidence="3">ATCC 700847 / DSM 10411 / MH2</strain>
    </source>
</reference>
<dbReference type="RefSeq" id="WP_013681510.1">
    <property type="nucleotide sequence ID" value="NC_015318.1"/>
</dbReference>
<dbReference type="Gene3D" id="1.10.3210.10">
    <property type="entry name" value="Hypothetical protein af1432"/>
    <property type="match status" value="1"/>
</dbReference>
<dbReference type="InParanoid" id="F2LUE3"/>
<dbReference type="CDD" id="cd00077">
    <property type="entry name" value="HDc"/>
    <property type="match status" value="1"/>
</dbReference>
<evidence type="ECO:0000313" key="2">
    <source>
        <dbReference type="EMBL" id="AEA33469.1"/>
    </source>
</evidence>
<dbReference type="GO" id="GO:0016787">
    <property type="term" value="F:hydrolase activity"/>
    <property type="evidence" value="ECO:0007669"/>
    <property type="project" value="UniProtKB-KW"/>
</dbReference>